<name>V4HYU3_PSEL2</name>
<proteinExistence type="predicted"/>
<evidence type="ECO:0000313" key="2">
    <source>
        <dbReference type="Proteomes" id="UP000017820"/>
    </source>
</evidence>
<sequence>MLMFAMKSDGSIQISSGTYDFTLNLRSQYRTWIQYGVGNTLTYGGYYLASIAGTRSGLDFTIHYSGSPKYIVTK</sequence>
<dbReference type="AlphaFoldDB" id="V4HYU3"/>
<comment type="caution">
    <text evidence="1">The sequence shown here is derived from an EMBL/GenBank/DDBJ whole genome shotgun (WGS) entry which is preliminary data.</text>
</comment>
<accession>V4HYU3</accession>
<dbReference type="Proteomes" id="UP000017820">
    <property type="component" value="Unassembled WGS sequence"/>
</dbReference>
<dbReference type="EMBL" id="AUSV01000008">
    <property type="protein sequence ID" value="ESP94958.1"/>
    <property type="molecule type" value="Genomic_DNA"/>
</dbReference>
<protein>
    <submittedName>
        <fullName evidence="1">Uncharacterized protein</fullName>
    </submittedName>
</protein>
<organism evidence="1 2">
    <name type="scientific">Pseudoalteromonas luteoviolacea (strain 2ta16)</name>
    <dbReference type="NCBI Taxonomy" id="1353533"/>
    <lineage>
        <taxon>Bacteria</taxon>
        <taxon>Pseudomonadati</taxon>
        <taxon>Pseudomonadota</taxon>
        <taxon>Gammaproteobacteria</taxon>
        <taxon>Alteromonadales</taxon>
        <taxon>Pseudoalteromonadaceae</taxon>
        <taxon>Pseudoalteromonas</taxon>
    </lineage>
</organism>
<evidence type="ECO:0000313" key="1">
    <source>
        <dbReference type="EMBL" id="ESP94958.1"/>
    </source>
</evidence>
<reference evidence="2" key="1">
    <citation type="journal article" date="2014" name="Nat. Chem. Biol.">
        <title>Biosynthesis of polybrominated aromatic organic compounds by marine bacteria.</title>
        <authorList>
            <person name="Agarwal V."/>
            <person name="El Gamal A.A."/>
            <person name="Yamanaka K."/>
            <person name="Poth D."/>
            <person name="Kersten R.D."/>
            <person name="Schorn M."/>
            <person name="Allen E.E."/>
            <person name="Moore B.S."/>
        </authorList>
    </citation>
    <scope>NUCLEOTIDE SEQUENCE [LARGE SCALE GENOMIC DNA]</scope>
    <source>
        <strain evidence="2">2ta16</strain>
    </source>
</reference>
<gene>
    <name evidence="1" type="ORF">PL2TA16_04514</name>
</gene>